<evidence type="ECO:0000256" key="1">
    <source>
        <dbReference type="ARBA" id="ARBA00004141"/>
    </source>
</evidence>
<feature type="transmembrane region" description="Helical" evidence="14">
    <location>
        <begin position="337"/>
        <end position="356"/>
    </location>
</feature>
<evidence type="ECO:0000256" key="10">
    <source>
        <dbReference type="ARBA" id="ARBA00022968"/>
    </source>
</evidence>
<dbReference type="GO" id="GO:0006487">
    <property type="term" value="P:protein N-linked glycosylation"/>
    <property type="evidence" value="ECO:0007669"/>
    <property type="project" value="TreeGrafter"/>
</dbReference>
<feature type="transmembrane region" description="Helical" evidence="14">
    <location>
        <begin position="368"/>
        <end position="390"/>
    </location>
</feature>
<evidence type="ECO:0000256" key="4">
    <source>
        <dbReference type="ARBA" id="ARBA00006739"/>
    </source>
</evidence>
<keyword evidence="6" id="KW-0328">Glycosyltransferase</keyword>
<dbReference type="EMBL" id="VIVR01000001">
    <property type="protein sequence ID" value="TWE18687.1"/>
    <property type="molecule type" value="Genomic_DNA"/>
</dbReference>
<dbReference type="InterPro" id="IPR001173">
    <property type="entry name" value="Glyco_trans_2-like"/>
</dbReference>
<dbReference type="PANTHER" id="PTHR10859:SF91">
    <property type="entry name" value="DOLICHYL-PHOSPHATE BETA-GLUCOSYLTRANSFERASE"/>
    <property type="match status" value="1"/>
</dbReference>
<evidence type="ECO:0000256" key="6">
    <source>
        <dbReference type="ARBA" id="ARBA00022676"/>
    </source>
</evidence>
<organism evidence="17 18">
    <name type="scientific">Kitasatospora atroaurantiaca</name>
    <dbReference type="NCBI Taxonomy" id="285545"/>
    <lineage>
        <taxon>Bacteria</taxon>
        <taxon>Bacillati</taxon>
        <taxon>Actinomycetota</taxon>
        <taxon>Actinomycetes</taxon>
        <taxon>Kitasatosporales</taxon>
        <taxon>Streptomycetaceae</taxon>
        <taxon>Kitasatospora</taxon>
    </lineage>
</organism>
<keyword evidence="18" id="KW-1185">Reference proteome</keyword>
<evidence type="ECO:0000256" key="14">
    <source>
        <dbReference type="SAM" id="Phobius"/>
    </source>
</evidence>
<evidence type="ECO:0000256" key="3">
    <source>
        <dbReference type="ARBA" id="ARBA00004922"/>
    </source>
</evidence>
<keyword evidence="7 17" id="KW-0808">Transferase</keyword>
<evidence type="ECO:0000256" key="8">
    <source>
        <dbReference type="ARBA" id="ARBA00022692"/>
    </source>
</evidence>
<dbReference type="GO" id="GO:0000271">
    <property type="term" value="P:polysaccharide biosynthetic process"/>
    <property type="evidence" value="ECO:0007669"/>
    <property type="project" value="InterPro"/>
</dbReference>
<dbReference type="InterPro" id="IPR007267">
    <property type="entry name" value="GtrA_DPMS_TM"/>
</dbReference>
<evidence type="ECO:0000259" key="16">
    <source>
        <dbReference type="Pfam" id="PF04138"/>
    </source>
</evidence>
<dbReference type="Proteomes" id="UP000318416">
    <property type="component" value="Unassembled WGS sequence"/>
</dbReference>
<dbReference type="Gene3D" id="3.90.550.10">
    <property type="entry name" value="Spore Coat Polysaccharide Biosynthesis Protein SpsA, Chain A"/>
    <property type="match status" value="1"/>
</dbReference>
<keyword evidence="9" id="KW-0256">Endoplasmic reticulum</keyword>
<reference evidence="17 18" key="1">
    <citation type="submission" date="2019-06" db="EMBL/GenBank/DDBJ databases">
        <title>Sequencing the genomes of 1000 actinobacteria strains.</title>
        <authorList>
            <person name="Klenk H.-P."/>
        </authorList>
    </citation>
    <scope>NUCLEOTIDE SEQUENCE [LARGE SCALE GENOMIC DNA]</scope>
    <source>
        <strain evidence="17 18">DSM 41649</strain>
    </source>
</reference>
<evidence type="ECO:0000256" key="13">
    <source>
        <dbReference type="ARBA" id="ARBA00045097"/>
    </source>
</evidence>
<dbReference type="AlphaFoldDB" id="A0A561ESV1"/>
<feature type="domain" description="Glycosyltransferase 2-like" evidence="15">
    <location>
        <begin position="19"/>
        <end position="185"/>
    </location>
</feature>
<dbReference type="SUPFAM" id="SSF53448">
    <property type="entry name" value="Nucleotide-diphospho-sugar transferases"/>
    <property type="match status" value="1"/>
</dbReference>
<keyword evidence="8 14" id="KW-0812">Transmembrane</keyword>
<keyword evidence="11 14" id="KW-1133">Transmembrane helix</keyword>
<evidence type="ECO:0000313" key="18">
    <source>
        <dbReference type="Proteomes" id="UP000318416"/>
    </source>
</evidence>
<accession>A0A561ESV1</accession>
<dbReference type="Pfam" id="PF04138">
    <property type="entry name" value="GtrA_DPMS_TM"/>
    <property type="match status" value="1"/>
</dbReference>
<proteinExistence type="inferred from homology"/>
<evidence type="ECO:0000259" key="15">
    <source>
        <dbReference type="Pfam" id="PF00535"/>
    </source>
</evidence>
<comment type="similarity">
    <text evidence="4">Belongs to the glycosyltransferase 2 family.</text>
</comment>
<comment type="pathway">
    <text evidence="3">Protein modification; protein glycosylation.</text>
</comment>
<evidence type="ECO:0000256" key="7">
    <source>
        <dbReference type="ARBA" id="ARBA00022679"/>
    </source>
</evidence>
<evidence type="ECO:0000256" key="5">
    <source>
        <dbReference type="ARBA" id="ARBA00012583"/>
    </source>
</evidence>
<evidence type="ECO:0000313" key="17">
    <source>
        <dbReference type="EMBL" id="TWE18687.1"/>
    </source>
</evidence>
<dbReference type="CDD" id="cd04188">
    <property type="entry name" value="DPG_synthase"/>
    <property type="match status" value="1"/>
</dbReference>
<keyword evidence="12 14" id="KW-0472">Membrane</keyword>
<comment type="catalytic activity">
    <reaction evidence="13">
        <text>a di-trans,poly-cis-dolichyl phosphate + UDP-alpha-D-glucose = a di-trans,poly-cis-dolichyl beta-D-glucosyl phosphate + UDP</text>
        <dbReference type="Rhea" id="RHEA:15401"/>
        <dbReference type="Rhea" id="RHEA-COMP:19498"/>
        <dbReference type="Rhea" id="RHEA-COMP:19502"/>
        <dbReference type="ChEBI" id="CHEBI:57525"/>
        <dbReference type="ChEBI" id="CHEBI:57683"/>
        <dbReference type="ChEBI" id="CHEBI:58223"/>
        <dbReference type="ChEBI" id="CHEBI:58885"/>
        <dbReference type="EC" id="2.4.1.117"/>
    </reaction>
    <physiologicalReaction direction="left-to-right" evidence="13">
        <dbReference type="Rhea" id="RHEA:15402"/>
    </physiologicalReaction>
</comment>
<dbReference type="InterPro" id="IPR029044">
    <property type="entry name" value="Nucleotide-diphossugar_trans"/>
</dbReference>
<dbReference type="InterPro" id="IPR035518">
    <property type="entry name" value="DPG_synthase"/>
</dbReference>
<protein>
    <recommendedName>
        <fullName evidence="5">dolichyl-phosphate beta-glucosyltransferase</fullName>
        <ecNumber evidence="5">2.4.1.117</ecNumber>
    </recommendedName>
</protein>
<keyword evidence="10" id="KW-0735">Signal-anchor</keyword>
<comment type="caution">
    <text evidence="17">The sequence shown here is derived from an EMBL/GenBank/DDBJ whole genome shotgun (WGS) entry which is preliminary data.</text>
</comment>
<name>A0A561ESV1_9ACTN</name>
<dbReference type="EC" id="2.4.1.117" evidence="5"/>
<sequence>MVGPLPAEDGKVRTKLVEVVVPVYNEEHTVERCVRRLHAYLSETFPYPYRITIADNASIDGTWAVAAALAAEIPQVEAVHLDLKGRGRALRQVWGDSDADVVAYMDVDLSTGLEAFLPLVAPLLSGHSDLAIGSRLHRGSAVVRGPKREFISRTYNVLLRATMAAKFSDAQCGFKAARTDVVKQLLGEVEDNAWFFDTELLLLAERSGLRIHEVPVDWVDDPDSRVDIVRTVIDDLKGMARVARRSLSGSRPDLPSRVQQAQLPPGLGWQLASFAVVGTLSTLAYVLLYLGMRQLMPALLANALALGITAVANTAANRRFTFGVTGSQDALKHQVEGGIAFVIGLALSSGAIGLLHLLRPSAAHSGELIVLVAANALATLVRFLLLRVWVFNPKRSKRRSAR</sequence>
<feature type="domain" description="GtrA/DPMS transmembrane" evidence="16">
    <location>
        <begin position="274"/>
        <end position="391"/>
    </location>
</feature>
<dbReference type="Pfam" id="PF00535">
    <property type="entry name" value="Glycos_transf_2"/>
    <property type="match status" value="1"/>
</dbReference>
<comment type="subcellular location">
    <subcellularLocation>
        <location evidence="2">Endoplasmic reticulum membrane</location>
        <topology evidence="2">Single-pass membrane protein</topology>
    </subcellularLocation>
    <subcellularLocation>
        <location evidence="1">Membrane</location>
        <topology evidence="1">Multi-pass membrane protein</topology>
    </subcellularLocation>
</comment>
<evidence type="ECO:0000256" key="11">
    <source>
        <dbReference type="ARBA" id="ARBA00022989"/>
    </source>
</evidence>
<evidence type="ECO:0000256" key="2">
    <source>
        <dbReference type="ARBA" id="ARBA00004389"/>
    </source>
</evidence>
<dbReference type="GO" id="GO:0004581">
    <property type="term" value="F:dolichyl-phosphate beta-glucosyltransferase activity"/>
    <property type="evidence" value="ECO:0007669"/>
    <property type="project" value="UniProtKB-EC"/>
</dbReference>
<feature type="transmembrane region" description="Helical" evidence="14">
    <location>
        <begin position="267"/>
        <end position="290"/>
    </location>
</feature>
<dbReference type="GO" id="GO:0016020">
    <property type="term" value="C:membrane"/>
    <property type="evidence" value="ECO:0007669"/>
    <property type="project" value="UniProtKB-SubCell"/>
</dbReference>
<evidence type="ECO:0000256" key="9">
    <source>
        <dbReference type="ARBA" id="ARBA00022824"/>
    </source>
</evidence>
<dbReference type="PANTHER" id="PTHR10859">
    <property type="entry name" value="GLYCOSYL TRANSFERASE"/>
    <property type="match status" value="1"/>
</dbReference>
<gene>
    <name evidence="17" type="ORF">FB465_3775</name>
</gene>
<evidence type="ECO:0000256" key="12">
    <source>
        <dbReference type="ARBA" id="ARBA00023136"/>
    </source>
</evidence>